<dbReference type="AlphaFoldDB" id="B3QW33"/>
<gene>
    <name evidence="12" type="primary">dnaG</name>
    <name evidence="16" type="ordered locus">Ctha_2236</name>
</gene>
<evidence type="ECO:0000256" key="2">
    <source>
        <dbReference type="ARBA" id="ARBA00022515"/>
    </source>
</evidence>
<dbReference type="SUPFAM" id="SSF57783">
    <property type="entry name" value="Zinc beta-ribbon"/>
    <property type="match status" value="1"/>
</dbReference>
<evidence type="ECO:0000259" key="15">
    <source>
        <dbReference type="PROSITE" id="PS50880"/>
    </source>
</evidence>
<dbReference type="Gene3D" id="3.90.980.10">
    <property type="entry name" value="DNA primase, catalytic core, N-terminal domain"/>
    <property type="match status" value="1"/>
</dbReference>
<comment type="similarity">
    <text evidence="12 13">Belongs to the DnaG primase family.</text>
</comment>
<proteinExistence type="inferred from homology"/>
<dbReference type="GO" id="GO:0000428">
    <property type="term" value="C:DNA-directed RNA polymerase complex"/>
    <property type="evidence" value="ECO:0007669"/>
    <property type="project" value="UniProtKB-KW"/>
</dbReference>
<keyword evidence="7" id="KW-0863">Zinc-finger</keyword>
<dbReference type="KEGG" id="cts:Ctha_2236"/>
<dbReference type="eggNOG" id="COG0358">
    <property type="taxonomic scope" value="Bacteria"/>
</dbReference>
<feature type="domain" description="Toprim" evidence="15">
    <location>
        <begin position="261"/>
        <end position="342"/>
    </location>
</feature>
<evidence type="ECO:0000256" key="1">
    <source>
        <dbReference type="ARBA" id="ARBA00022478"/>
    </source>
</evidence>
<keyword evidence="11 12" id="KW-0804">Transcription</keyword>
<name>B3QW33_CHLT3</name>
<dbReference type="HAMAP" id="MF_00974">
    <property type="entry name" value="DNA_primase_DnaG"/>
    <property type="match status" value="1"/>
</dbReference>
<evidence type="ECO:0000256" key="13">
    <source>
        <dbReference type="PIRNR" id="PIRNR002811"/>
    </source>
</evidence>
<dbReference type="InterPro" id="IPR006295">
    <property type="entry name" value="DNA_primase_DnaG"/>
</dbReference>
<keyword evidence="6 13" id="KW-0479">Metal-binding</keyword>
<dbReference type="InterPro" id="IPR002694">
    <property type="entry name" value="Znf_CHC2"/>
</dbReference>
<comment type="caution">
    <text evidence="12">Lacks conserved residue(s) required for the propagation of feature annotation.</text>
</comment>
<dbReference type="Pfam" id="PF08275">
    <property type="entry name" value="DNAG_N"/>
    <property type="match status" value="1"/>
</dbReference>
<keyword evidence="8 13" id="KW-0862">Zinc</keyword>
<dbReference type="GO" id="GO:0003899">
    <property type="term" value="F:DNA-directed RNA polymerase activity"/>
    <property type="evidence" value="ECO:0007669"/>
    <property type="project" value="UniProtKB-UniRule"/>
</dbReference>
<comment type="function">
    <text evidence="12 13">RNA polymerase that catalyzes the synthesis of short RNA molecules used as primers for DNA polymerase during DNA replication.</text>
</comment>
<evidence type="ECO:0000256" key="4">
    <source>
        <dbReference type="ARBA" id="ARBA00022695"/>
    </source>
</evidence>
<organism evidence="16 17">
    <name type="scientific">Chloroherpeton thalassium (strain ATCC 35110 / GB-78)</name>
    <dbReference type="NCBI Taxonomy" id="517418"/>
    <lineage>
        <taxon>Bacteria</taxon>
        <taxon>Pseudomonadati</taxon>
        <taxon>Chlorobiota</taxon>
        <taxon>Chlorobiia</taxon>
        <taxon>Chlorobiales</taxon>
        <taxon>Chloroherpetonaceae</taxon>
        <taxon>Chloroherpeton</taxon>
    </lineage>
</organism>
<dbReference type="InterPro" id="IPR019475">
    <property type="entry name" value="DNA_primase_DnaB-bd"/>
</dbReference>
<comment type="subunit">
    <text evidence="12">Monomer. Interacts with DnaB.</text>
</comment>
<dbReference type="Pfam" id="PF13155">
    <property type="entry name" value="Toprim_2"/>
    <property type="match status" value="1"/>
</dbReference>
<dbReference type="PANTHER" id="PTHR30313">
    <property type="entry name" value="DNA PRIMASE"/>
    <property type="match status" value="1"/>
</dbReference>
<keyword evidence="4 12" id="KW-0548">Nucleotidyltransferase</keyword>
<dbReference type="GO" id="GO:0005737">
    <property type="term" value="C:cytoplasm"/>
    <property type="evidence" value="ECO:0007669"/>
    <property type="project" value="TreeGrafter"/>
</dbReference>
<dbReference type="GO" id="GO:1990077">
    <property type="term" value="C:primosome complex"/>
    <property type="evidence" value="ECO:0007669"/>
    <property type="project" value="UniProtKB-KW"/>
</dbReference>
<dbReference type="PIRSF" id="PIRSF002811">
    <property type="entry name" value="DnaG"/>
    <property type="match status" value="1"/>
</dbReference>
<keyword evidence="10 12" id="KW-0238">DNA-binding</keyword>
<dbReference type="FunFam" id="3.40.1360.10:FF:000002">
    <property type="entry name" value="DNA primase"/>
    <property type="match status" value="1"/>
</dbReference>
<evidence type="ECO:0000256" key="9">
    <source>
        <dbReference type="ARBA" id="ARBA00022842"/>
    </source>
</evidence>
<evidence type="ECO:0000256" key="7">
    <source>
        <dbReference type="ARBA" id="ARBA00022771"/>
    </source>
</evidence>
<dbReference type="EC" id="2.7.7.101" evidence="12"/>
<dbReference type="GO" id="GO:0008270">
    <property type="term" value="F:zinc ion binding"/>
    <property type="evidence" value="ECO:0007669"/>
    <property type="project" value="UniProtKB-KW"/>
</dbReference>
<dbReference type="PROSITE" id="PS50880">
    <property type="entry name" value="TOPRIM"/>
    <property type="match status" value="1"/>
</dbReference>
<evidence type="ECO:0000256" key="14">
    <source>
        <dbReference type="SAM" id="MobiDB-lite"/>
    </source>
</evidence>
<dbReference type="PANTHER" id="PTHR30313:SF2">
    <property type="entry name" value="DNA PRIMASE"/>
    <property type="match status" value="1"/>
</dbReference>
<dbReference type="InterPro" id="IPR030846">
    <property type="entry name" value="DnaG_bac"/>
</dbReference>
<keyword evidence="2 12" id="KW-0639">Primosome</keyword>
<dbReference type="SMART" id="SM00400">
    <property type="entry name" value="ZnF_CHCC"/>
    <property type="match status" value="1"/>
</dbReference>
<evidence type="ECO:0000256" key="5">
    <source>
        <dbReference type="ARBA" id="ARBA00022705"/>
    </source>
</evidence>
<dbReference type="InterPro" id="IPR050219">
    <property type="entry name" value="DnaG_primase"/>
</dbReference>
<dbReference type="RefSeq" id="WP_012500770.1">
    <property type="nucleotide sequence ID" value="NC_011026.1"/>
</dbReference>
<dbReference type="GO" id="GO:0006269">
    <property type="term" value="P:DNA replication, synthesis of primer"/>
    <property type="evidence" value="ECO:0007669"/>
    <property type="project" value="UniProtKB-UniRule"/>
</dbReference>
<dbReference type="EMBL" id="CP001100">
    <property type="protein sequence ID" value="ACF14687.1"/>
    <property type="molecule type" value="Genomic_DNA"/>
</dbReference>
<dbReference type="InterPro" id="IPR013264">
    <property type="entry name" value="DNAG_N"/>
</dbReference>
<dbReference type="SUPFAM" id="SSF56731">
    <property type="entry name" value="DNA primase core"/>
    <property type="match status" value="1"/>
</dbReference>
<dbReference type="InterPro" id="IPR036977">
    <property type="entry name" value="DNA_primase_Znf_CHC2"/>
</dbReference>
<evidence type="ECO:0000256" key="12">
    <source>
        <dbReference type="HAMAP-Rule" id="MF_00974"/>
    </source>
</evidence>
<dbReference type="Pfam" id="PF10410">
    <property type="entry name" value="DnaB_bind"/>
    <property type="match status" value="1"/>
</dbReference>
<evidence type="ECO:0000256" key="6">
    <source>
        <dbReference type="ARBA" id="ARBA00022723"/>
    </source>
</evidence>
<accession>B3QW33</accession>
<reference evidence="16 17" key="1">
    <citation type="submission" date="2008-06" db="EMBL/GenBank/DDBJ databases">
        <title>Complete sequence of Chloroherpeton thalassium ATCC 35110.</title>
        <authorList>
            <consortium name="US DOE Joint Genome Institute"/>
            <person name="Lucas S."/>
            <person name="Copeland A."/>
            <person name="Lapidus A."/>
            <person name="Glavina del Rio T."/>
            <person name="Dalin E."/>
            <person name="Tice H."/>
            <person name="Bruce D."/>
            <person name="Goodwin L."/>
            <person name="Pitluck S."/>
            <person name="Schmutz J."/>
            <person name="Larimer F."/>
            <person name="Land M."/>
            <person name="Hauser L."/>
            <person name="Kyrpides N."/>
            <person name="Mikhailova N."/>
            <person name="Liu Z."/>
            <person name="Li T."/>
            <person name="Zhao F."/>
            <person name="Overmann J."/>
            <person name="Bryant D.A."/>
            <person name="Richardson P."/>
        </authorList>
    </citation>
    <scope>NUCLEOTIDE SEQUENCE [LARGE SCALE GENOMIC DNA]</scope>
    <source>
        <strain evidence="17">ATCC 35110 / GB-78</strain>
    </source>
</reference>
<evidence type="ECO:0000256" key="3">
    <source>
        <dbReference type="ARBA" id="ARBA00022679"/>
    </source>
</evidence>
<keyword evidence="1 12" id="KW-0240">DNA-directed RNA polymerase</keyword>
<dbReference type="FunFam" id="3.90.580.10:FF:000001">
    <property type="entry name" value="DNA primase"/>
    <property type="match status" value="1"/>
</dbReference>
<comment type="cofactor">
    <cofactor evidence="13">
        <name>Zn(2+)</name>
        <dbReference type="ChEBI" id="CHEBI:29105"/>
    </cofactor>
    <text evidence="13">Binds 1 zinc ion per monomer.</text>
</comment>
<dbReference type="GO" id="GO:0003677">
    <property type="term" value="F:DNA binding"/>
    <property type="evidence" value="ECO:0007669"/>
    <property type="project" value="UniProtKB-KW"/>
</dbReference>
<evidence type="ECO:0000313" key="16">
    <source>
        <dbReference type="EMBL" id="ACF14687.1"/>
    </source>
</evidence>
<dbReference type="InterPro" id="IPR034151">
    <property type="entry name" value="TOPRIM_DnaG_bac"/>
</dbReference>
<dbReference type="InterPro" id="IPR037068">
    <property type="entry name" value="DNA_primase_core_N_sf"/>
</dbReference>
<dbReference type="CDD" id="cd03364">
    <property type="entry name" value="TOPRIM_DnaG_primases"/>
    <property type="match status" value="1"/>
</dbReference>
<dbReference type="InterPro" id="IPR006171">
    <property type="entry name" value="TOPRIM_dom"/>
</dbReference>
<dbReference type="Pfam" id="PF01807">
    <property type="entry name" value="Zn_ribbon_DnaG"/>
    <property type="match status" value="1"/>
</dbReference>
<evidence type="ECO:0000256" key="8">
    <source>
        <dbReference type="ARBA" id="ARBA00022833"/>
    </source>
</evidence>
<dbReference type="STRING" id="517418.Ctha_2236"/>
<keyword evidence="17" id="KW-1185">Reference proteome</keyword>
<dbReference type="HOGENOM" id="CLU_013501_3_1_10"/>
<dbReference type="Gene3D" id="3.90.580.10">
    <property type="entry name" value="Zinc finger, CHC2-type domain"/>
    <property type="match status" value="1"/>
</dbReference>
<evidence type="ECO:0000313" key="17">
    <source>
        <dbReference type="Proteomes" id="UP000001208"/>
    </source>
</evidence>
<feature type="region of interest" description="Disordered" evidence="14">
    <location>
        <begin position="432"/>
        <end position="453"/>
    </location>
</feature>
<keyword evidence="9" id="KW-0460">Magnesium</keyword>
<evidence type="ECO:0000256" key="10">
    <source>
        <dbReference type="ARBA" id="ARBA00023125"/>
    </source>
</evidence>
<keyword evidence="5 12" id="KW-0235">DNA replication</keyword>
<dbReference type="Gene3D" id="3.40.1360.10">
    <property type="match status" value="1"/>
</dbReference>
<dbReference type="SMART" id="SM00493">
    <property type="entry name" value="TOPRIM"/>
    <property type="match status" value="1"/>
</dbReference>
<keyword evidence="3 12" id="KW-0808">Transferase</keyword>
<dbReference type="OrthoDB" id="9803773at2"/>
<comment type="catalytic activity">
    <reaction evidence="12">
        <text>ssDNA + n NTP = ssDNA/pppN(pN)n-1 hybrid + (n-1) diphosphate.</text>
        <dbReference type="EC" id="2.7.7.101"/>
    </reaction>
</comment>
<dbReference type="Proteomes" id="UP000001208">
    <property type="component" value="Chromosome"/>
</dbReference>
<dbReference type="NCBIfam" id="TIGR01391">
    <property type="entry name" value="dnaG"/>
    <property type="match status" value="1"/>
</dbReference>
<sequence>MRIPEEKIDEIRRNLDIVDVVSDYVQLRRAGSNFKALSPFTSEKTPSFIVSPEKQIYKCFSTGKGGNVFTFVMEMEKIGFIDAVKMLAPRAGVSLAEFERHSPDAAAPSDPNEEYYNTLTWSAKFFHSAMNLPEGKTCYDYFRERGILPETISAFGLGYAFDDWDKLHHAAQKDGISSEILSELGLIKYTEKGQKYYDAFRARAMFPIFSPGGKVVGFGGRILTGQKDAPKYINSPESKIYEKSKILFAMNFAKDEIRRREEAILVEGYMDVISLHQVGIKNAVASSGTSLTTEQARLLKRYTKNILFIYDGDAAGIKAMMRGIDVLIEEGLHASVLTLPDGNDPDSFVREEGKDTFLSFIKAHRSSFLDFKLQVLENDGGFESPEATTESIRALLESLSKLPDELALEMYLKELSQKLDVGLSTVQKELGKIQNRRRKPSRQPMPSSYPVEAFPEPLPLPEQAPPDEEIVSVAERTFLKAFLESTYHGFTVLEFVDSHKEIFNFRHDWTRLIVDFMLARYEHAKAADSLQNFDLPNELNYLDDEAARNFISSLLVDESVSEKWPTDSPSMYARRCLSAFLDATGKLILSRYTEQRHAAMQEMEQTADPAKQEEILHRLNSLRKEELQAKKNFAEAVKTIVS</sequence>
<protein>
    <recommendedName>
        <fullName evidence="12 13">DNA primase</fullName>
        <ecNumber evidence="12">2.7.7.101</ecNumber>
    </recommendedName>
</protein>
<evidence type="ECO:0000256" key="11">
    <source>
        <dbReference type="ARBA" id="ARBA00023163"/>
    </source>
</evidence>